<proteinExistence type="predicted"/>
<protein>
    <submittedName>
        <fullName evidence="2">Uncharacterized protein</fullName>
    </submittedName>
</protein>
<name>A0AAE9XSE1_9PROT</name>
<accession>A0AAE9XSE1</accession>
<dbReference type="Proteomes" id="UP001217500">
    <property type="component" value="Chromosome"/>
</dbReference>
<sequence>MSTIFDFVTVAIFVAIVGMFFQFSRREDQNIAAYIWPALGCAFANYFGNKGFDFIAWIMIAATLGYVFLFILRRQGVPDERDDS</sequence>
<dbReference type="KEGG" id="gso:PH603_11600"/>
<feature type="transmembrane region" description="Helical" evidence="1">
    <location>
        <begin position="54"/>
        <end position="72"/>
    </location>
</feature>
<evidence type="ECO:0000313" key="2">
    <source>
        <dbReference type="EMBL" id="WCL53180.1"/>
    </source>
</evidence>
<evidence type="ECO:0000256" key="1">
    <source>
        <dbReference type="SAM" id="Phobius"/>
    </source>
</evidence>
<dbReference type="EMBL" id="CP116805">
    <property type="protein sequence ID" value="WCL53180.1"/>
    <property type="molecule type" value="Genomic_DNA"/>
</dbReference>
<dbReference type="RefSeq" id="WP_289502692.1">
    <property type="nucleotide sequence ID" value="NZ_CP116805.1"/>
</dbReference>
<evidence type="ECO:0000313" key="3">
    <source>
        <dbReference type="Proteomes" id="UP001217500"/>
    </source>
</evidence>
<keyword evidence="1" id="KW-1133">Transmembrane helix</keyword>
<feature type="transmembrane region" description="Helical" evidence="1">
    <location>
        <begin position="31"/>
        <end position="48"/>
    </location>
</feature>
<keyword evidence="3" id="KW-1185">Reference proteome</keyword>
<feature type="transmembrane region" description="Helical" evidence="1">
    <location>
        <begin position="6"/>
        <end position="24"/>
    </location>
</feature>
<keyword evidence="1" id="KW-0812">Transmembrane</keyword>
<dbReference type="AlphaFoldDB" id="A0AAE9XSE1"/>
<keyword evidence="1" id="KW-0472">Membrane</keyword>
<dbReference type="InterPro" id="IPR054655">
    <property type="entry name" value="XrtV-like"/>
</dbReference>
<dbReference type="NCBIfam" id="NF045607">
    <property type="entry name" value="exo_Victor_syst"/>
    <property type="match status" value="1"/>
</dbReference>
<organism evidence="2 3">
    <name type="scientific">Gimibacter soli</name>
    <dbReference type="NCBI Taxonomy" id="3024400"/>
    <lineage>
        <taxon>Bacteria</taxon>
        <taxon>Pseudomonadati</taxon>
        <taxon>Pseudomonadota</taxon>
        <taxon>Alphaproteobacteria</taxon>
        <taxon>Kordiimonadales</taxon>
        <taxon>Temperatibacteraceae</taxon>
        <taxon>Gimibacter</taxon>
    </lineage>
</organism>
<reference evidence="2" key="1">
    <citation type="submission" date="2023-01" db="EMBL/GenBank/DDBJ databases">
        <title>The genome sequence of Kordiimonadaceae bacterium 6D33.</title>
        <authorList>
            <person name="Liu Y."/>
        </authorList>
    </citation>
    <scope>NUCLEOTIDE SEQUENCE</scope>
    <source>
        <strain evidence="2">6D33</strain>
    </source>
</reference>
<gene>
    <name evidence="2" type="ORF">PH603_11600</name>
</gene>